<dbReference type="EMBL" id="AXCM01013984">
    <property type="status" value="NOT_ANNOTATED_CDS"/>
    <property type="molecule type" value="Genomic_DNA"/>
</dbReference>
<keyword evidence="4" id="KW-1185">Reference proteome</keyword>
<keyword evidence="2" id="KW-0812">Transmembrane</keyword>
<feature type="compositionally biased region" description="Polar residues" evidence="1">
    <location>
        <begin position="48"/>
        <end position="69"/>
    </location>
</feature>
<keyword evidence="2" id="KW-1133">Transmembrane helix</keyword>
<proteinExistence type="predicted"/>
<reference evidence="4" key="1">
    <citation type="submission" date="2013-09" db="EMBL/GenBank/DDBJ databases">
        <title>The Genome Sequence of Anopheles culicifacies species A.</title>
        <authorList>
            <consortium name="The Broad Institute Genomics Platform"/>
            <person name="Neafsey D.E."/>
            <person name="Besansky N."/>
            <person name="Howell P."/>
            <person name="Walton C."/>
            <person name="Young S.K."/>
            <person name="Zeng Q."/>
            <person name="Gargeya S."/>
            <person name="Fitzgerald M."/>
            <person name="Haas B."/>
            <person name="Abouelleil A."/>
            <person name="Allen A.W."/>
            <person name="Alvarado L."/>
            <person name="Arachchi H.M."/>
            <person name="Berlin A.M."/>
            <person name="Chapman S.B."/>
            <person name="Gainer-Dewar J."/>
            <person name="Goldberg J."/>
            <person name="Griggs A."/>
            <person name="Gujja S."/>
            <person name="Hansen M."/>
            <person name="Howarth C."/>
            <person name="Imamovic A."/>
            <person name="Ireland A."/>
            <person name="Larimer J."/>
            <person name="McCowan C."/>
            <person name="Murphy C."/>
            <person name="Pearson M."/>
            <person name="Poon T.W."/>
            <person name="Priest M."/>
            <person name="Roberts A."/>
            <person name="Saif S."/>
            <person name="Shea T."/>
            <person name="Sisk P."/>
            <person name="Sykes S."/>
            <person name="Wortman J."/>
            <person name="Nusbaum C."/>
            <person name="Birren B."/>
        </authorList>
    </citation>
    <scope>NUCLEOTIDE SEQUENCE [LARGE SCALE GENOMIC DNA]</scope>
    <source>
        <strain evidence="4">A-37</strain>
    </source>
</reference>
<dbReference type="EnsemblMetazoa" id="ACUA017700-RA">
    <property type="protein sequence ID" value="ACUA017700-PA"/>
    <property type="gene ID" value="ACUA017700"/>
</dbReference>
<evidence type="ECO:0000256" key="2">
    <source>
        <dbReference type="SAM" id="Phobius"/>
    </source>
</evidence>
<dbReference type="AlphaFoldDB" id="A0A182MGF4"/>
<evidence type="ECO:0000313" key="4">
    <source>
        <dbReference type="Proteomes" id="UP000075883"/>
    </source>
</evidence>
<feature type="region of interest" description="Disordered" evidence="1">
    <location>
        <begin position="46"/>
        <end position="90"/>
    </location>
</feature>
<dbReference type="Proteomes" id="UP000075883">
    <property type="component" value="Unassembled WGS sequence"/>
</dbReference>
<accession>A0A182MGF4</accession>
<dbReference type="VEuPathDB" id="VectorBase:ACUA017700"/>
<protein>
    <submittedName>
        <fullName evidence="3">Uncharacterized protein</fullName>
    </submittedName>
</protein>
<evidence type="ECO:0000313" key="3">
    <source>
        <dbReference type="EnsemblMetazoa" id="ACUA017700-PA"/>
    </source>
</evidence>
<evidence type="ECO:0000256" key="1">
    <source>
        <dbReference type="SAM" id="MobiDB-lite"/>
    </source>
</evidence>
<reference evidence="3" key="2">
    <citation type="submission" date="2020-05" db="UniProtKB">
        <authorList>
            <consortium name="EnsemblMetazoa"/>
        </authorList>
    </citation>
    <scope>IDENTIFICATION</scope>
    <source>
        <strain evidence="3">A-37</strain>
    </source>
</reference>
<feature type="transmembrane region" description="Helical" evidence="2">
    <location>
        <begin position="13"/>
        <end position="36"/>
    </location>
</feature>
<organism evidence="3 4">
    <name type="scientific">Anopheles culicifacies</name>
    <dbReference type="NCBI Taxonomy" id="139723"/>
    <lineage>
        <taxon>Eukaryota</taxon>
        <taxon>Metazoa</taxon>
        <taxon>Ecdysozoa</taxon>
        <taxon>Arthropoda</taxon>
        <taxon>Hexapoda</taxon>
        <taxon>Insecta</taxon>
        <taxon>Pterygota</taxon>
        <taxon>Neoptera</taxon>
        <taxon>Endopterygota</taxon>
        <taxon>Diptera</taxon>
        <taxon>Nematocera</taxon>
        <taxon>Culicoidea</taxon>
        <taxon>Culicidae</taxon>
        <taxon>Anophelinae</taxon>
        <taxon>Anopheles</taxon>
        <taxon>culicifacies species complex</taxon>
    </lineage>
</organism>
<feature type="region of interest" description="Disordered" evidence="1">
    <location>
        <begin position="112"/>
        <end position="133"/>
    </location>
</feature>
<sequence>MITAQLSDGDDDLLLLLLMASWSILTELAVHVTSALQRQWNEERANRVATNVADSQPEDSTSRQAWLNTRNQRQNEAQRRARSLAPPQSPPALAILARRVIVRERVRRHRARVRLSGRKQREQQEQATALLPN</sequence>
<keyword evidence="2" id="KW-0472">Membrane</keyword>
<name>A0A182MGF4_9DIPT</name>